<dbReference type="InterPro" id="IPR027417">
    <property type="entry name" value="P-loop_NTPase"/>
</dbReference>
<evidence type="ECO:0000256" key="4">
    <source>
        <dbReference type="ARBA" id="ARBA00022840"/>
    </source>
</evidence>
<protein>
    <submittedName>
        <fullName evidence="6">Cobalt ABC transporter ATP-binding protein</fullName>
    </submittedName>
</protein>
<dbReference type="GO" id="GO:0016887">
    <property type="term" value="F:ATP hydrolysis activity"/>
    <property type="evidence" value="ECO:0007669"/>
    <property type="project" value="InterPro"/>
</dbReference>
<proteinExistence type="inferred from homology"/>
<dbReference type="GO" id="GO:0005524">
    <property type="term" value="F:ATP binding"/>
    <property type="evidence" value="ECO:0007669"/>
    <property type="project" value="UniProtKB-KW"/>
</dbReference>
<name>A0AB33HM37_MYCPM</name>
<organism evidence="6 7">
    <name type="scientific">Mycoplasmoides pneumoniae 309</name>
    <dbReference type="NCBI Taxonomy" id="1112856"/>
    <lineage>
        <taxon>Bacteria</taxon>
        <taxon>Bacillati</taxon>
        <taxon>Mycoplasmatota</taxon>
        <taxon>Mycoplasmoidales</taxon>
        <taxon>Mycoplasmoidaceae</taxon>
        <taxon>Mycoplasmoides</taxon>
    </lineage>
</organism>
<dbReference type="Pfam" id="PF00005">
    <property type="entry name" value="ABC_tran"/>
    <property type="match status" value="1"/>
</dbReference>
<evidence type="ECO:0000256" key="1">
    <source>
        <dbReference type="ARBA" id="ARBA00005417"/>
    </source>
</evidence>
<dbReference type="KEGG" id="mpm:MPNA4320"/>
<evidence type="ECO:0000256" key="2">
    <source>
        <dbReference type="ARBA" id="ARBA00022448"/>
    </source>
</evidence>
<reference evidence="7" key="1">
    <citation type="journal article" date="2012" name="J. Bacteriol.">
        <title>Complete genome sequence of Mycoplasma pneumoniae type 2a strain 309, isolated in Japan.</title>
        <authorList>
            <person name="Kenri T."/>
            <person name="Horino A."/>
            <person name="Matsui M."/>
            <person name="Sasaki Y."/>
            <person name="Suzuki S."/>
            <person name="Narita M."/>
            <person name="Ohya H."/>
            <person name="Okazaki N."/>
            <person name="Shibayama K."/>
        </authorList>
    </citation>
    <scope>NUCLEOTIDE SEQUENCE [LARGE SCALE GENOMIC DNA]</scope>
    <source>
        <strain evidence="7">309</strain>
    </source>
</reference>
<dbReference type="Proteomes" id="UP000007105">
    <property type="component" value="Chromosome"/>
</dbReference>
<dbReference type="SUPFAM" id="SSF52540">
    <property type="entry name" value="P-loop containing nucleoside triphosphate hydrolases"/>
    <property type="match status" value="1"/>
</dbReference>
<dbReference type="Gene3D" id="3.40.50.300">
    <property type="entry name" value="P-loop containing nucleotide triphosphate hydrolases"/>
    <property type="match status" value="1"/>
</dbReference>
<gene>
    <name evidence="6" type="primary">cbiO</name>
    <name evidence="6" type="ORF">MPNA4320</name>
</gene>
<dbReference type="CDD" id="cd03225">
    <property type="entry name" value="ABC_cobalt_CbiO_domain1"/>
    <property type="match status" value="1"/>
</dbReference>
<sequence>MTFGPWSSGSSPPRNEGSNWGVARRCWLNMQTPQIIWSLIAPQYRGLANKVNRKLIQSSIKHYFWYCKQFDKLVHPFYYLTAKKHTPLFNQQLVDLAQSTLYFYNLSVFVDKSNAGQIIKNVTGSVEPNQITVIFGPSGSGKTTLIKQLGLVENPTCGFLNCGNFYYFANQKHNRATKQFQNSIGYVLQKAEEQFFCDSVLEEVLTGAINLGLCQKGDVNFAKKYLEMCGLDHIPLIKNPLELSGGQKKRLALASVLAMQVQFLILDEPTVGLDQEGKALKSALLKQLKQVTRIMIVSHDVDFIYETADSLIQLEAGQIVDQMSVADFFNNMQLLQRYEITPPLVVQTIQLLQAKGVQLNDPLAIKTVHDLIDQLKPLFHDQ</sequence>
<evidence type="ECO:0000313" key="7">
    <source>
        <dbReference type="Proteomes" id="UP000007105"/>
    </source>
</evidence>
<dbReference type="PROSITE" id="PS00211">
    <property type="entry name" value="ABC_TRANSPORTER_1"/>
    <property type="match status" value="1"/>
</dbReference>
<dbReference type="InterPro" id="IPR015856">
    <property type="entry name" value="ABC_transpr_CbiO/EcfA_su"/>
</dbReference>
<keyword evidence="4 6" id="KW-0067">ATP-binding</keyword>
<evidence type="ECO:0000313" key="6">
    <source>
        <dbReference type="EMBL" id="BAL22010.1"/>
    </source>
</evidence>
<evidence type="ECO:0000259" key="5">
    <source>
        <dbReference type="PROSITE" id="PS50893"/>
    </source>
</evidence>
<accession>A0AB33HM37</accession>
<dbReference type="AlphaFoldDB" id="A0AB33HM37"/>
<keyword evidence="3" id="KW-0547">Nucleotide-binding</keyword>
<dbReference type="InterPro" id="IPR003593">
    <property type="entry name" value="AAA+_ATPase"/>
</dbReference>
<comment type="similarity">
    <text evidence="1">Belongs to the ABC transporter superfamily.</text>
</comment>
<feature type="domain" description="ABC transporter" evidence="5">
    <location>
        <begin position="101"/>
        <end position="341"/>
    </location>
</feature>
<dbReference type="PROSITE" id="PS50893">
    <property type="entry name" value="ABC_TRANSPORTER_2"/>
    <property type="match status" value="1"/>
</dbReference>
<dbReference type="InterPro" id="IPR017871">
    <property type="entry name" value="ABC_transporter-like_CS"/>
</dbReference>
<dbReference type="PANTHER" id="PTHR43553:SF24">
    <property type="entry name" value="ENERGY-COUPLING FACTOR TRANSPORTER ATP-BINDING PROTEIN ECFA1"/>
    <property type="match status" value="1"/>
</dbReference>
<dbReference type="GO" id="GO:0042626">
    <property type="term" value="F:ATPase-coupled transmembrane transporter activity"/>
    <property type="evidence" value="ECO:0007669"/>
    <property type="project" value="TreeGrafter"/>
</dbReference>
<dbReference type="EMBL" id="AP012303">
    <property type="protein sequence ID" value="BAL22010.1"/>
    <property type="molecule type" value="Genomic_DNA"/>
</dbReference>
<dbReference type="InterPro" id="IPR050095">
    <property type="entry name" value="ECF_ABC_transporter_ATP-bd"/>
</dbReference>
<dbReference type="GO" id="GO:0043190">
    <property type="term" value="C:ATP-binding cassette (ABC) transporter complex"/>
    <property type="evidence" value="ECO:0007669"/>
    <property type="project" value="TreeGrafter"/>
</dbReference>
<evidence type="ECO:0000256" key="3">
    <source>
        <dbReference type="ARBA" id="ARBA00022741"/>
    </source>
</evidence>
<keyword evidence="2" id="KW-0813">Transport</keyword>
<dbReference type="PANTHER" id="PTHR43553">
    <property type="entry name" value="HEAVY METAL TRANSPORTER"/>
    <property type="match status" value="1"/>
</dbReference>
<dbReference type="SMART" id="SM00382">
    <property type="entry name" value="AAA"/>
    <property type="match status" value="1"/>
</dbReference>
<dbReference type="InterPro" id="IPR003439">
    <property type="entry name" value="ABC_transporter-like_ATP-bd"/>
</dbReference>